<dbReference type="EMBL" id="AP019841">
    <property type="protein sequence ID" value="BBM54618.1"/>
    <property type="molecule type" value="Genomic_DNA"/>
</dbReference>
<evidence type="ECO:0000256" key="2">
    <source>
        <dbReference type="ARBA" id="ARBA00023315"/>
    </source>
</evidence>
<reference evidence="3 4" key="1">
    <citation type="submission" date="2019-07" db="EMBL/GenBank/DDBJ databases">
        <title>Complete Genome Sequence of Leptotrichia wadei Strain JMUB3936.</title>
        <authorList>
            <person name="Watanabe S."/>
            <person name="Cui L."/>
        </authorList>
    </citation>
    <scope>NUCLEOTIDE SEQUENCE [LARGE SCALE GENOMIC DNA]</scope>
    <source>
        <strain evidence="3 4">JMUB3936</strain>
    </source>
</reference>
<dbReference type="AlphaFoldDB" id="A0A510KSA8"/>
<protein>
    <submittedName>
        <fullName evidence="3">Phage protein</fullName>
    </submittedName>
</protein>
<dbReference type="PANTHER" id="PTHR36449:SF1">
    <property type="entry name" value="ACETYLTRANSFERASE"/>
    <property type="match status" value="1"/>
</dbReference>
<dbReference type="Gene3D" id="3.40.630.30">
    <property type="match status" value="1"/>
</dbReference>
<dbReference type="OrthoDB" id="1695776at2"/>
<sequence length="193" mass="22314">MESKNLRKLLDEYEEIDIIEMLKNFKSIRTSGIKNDIEVFLQEKAIKFEKSSISSTYIVFSKNNEILGYFTIANRSLVIPKENFEVLSKTQQKKLGNSAAILRNGDLMTSSFLLGQLGKNYSDGVKNLISGRELLTFAYNLFLKIKELINVKYIWLECQNEVKIISFYQNFGFKMLESMTSEEGLKVMIMELK</sequence>
<keyword evidence="1" id="KW-0808">Transferase</keyword>
<name>A0A510KSA8_9FUSO</name>
<organism evidence="3 4">
    <name type="scientific">Leptotrichia wadei</name>
    <dbReference type="NCBI Taxonomy" id="157687"/>
    <lineage>
        <taxon>Bacteria</taxon>
        <taxon>Fusobacteriati</taxon>
        <taxon>Fusobacteriota</taxon>
        <taxon>Fusobacteriia</taxon>
        <taxon>Fusobacteriales</taxon>
        <taxon>Leptotrichiaceae</taxon>
        <taxon>Leptotrichia</taxon>
    </lineage>
</organism>
<evidence type="ECO:0000313" key="3">
    <source>
        <dbReference type="EMBL" id="BBM54618.1"/>
    </source>
</evidence>
<accession>A0A510KSA8</accession>
<keyword evidence="2" id="KW-0012">Acyltransferase</keyword>
<dbReference type="GO" id="GO:0016746">
    <property type="term" value="F:acyltransferase activity"/>
    <property type="evidence" value="ECO:0007669"/>
    <property type="project" value="UniProtKB-KW"/>
</dbReference>
<dbReference type="PANTHER" id="PTHR36449">
    <property type="entry name" value="ACETYLTRANSFERASE-RELATED"/>
    <property type="match status" value="1"/>
</dbReference>
<gene>
    <name evidence="3" type="ORF">JMUB3936_0902</name>
</gene>
<dbReference type="RefSeq" id="WP_147003406.1">
    <property type="nucleotide sequence ID" value="NZ_AP019841.1"/>
</dbReference>
<evidence type="ECO:0000256" key="1">
    <source>
        <dbReference type="ARBA" id="ARBA00022679"/>
    </source>
</evidence>
<dbReference type="Proteomes" id="UP000321944">
    <property type="component" value="Chromosome"/>
</dbReference>
<proteinExistence type="predicted"/>
<evidence type="ECO:0000313" key="4">
    <source>
        <dbReference type="Proteomes" id="UP000321944"/>
    </source>
</evidence>